<feature type="transmembrane region" description="Helical" evidence="1">
    <location>
        <begin position="12"/>
        <end position="37"/>
    </location>
</feature>
<feature type="transmembrane region" description="Helical" evidence="1">
    <location>
        <begin position="200"/>
        <end position="219"/>
    </location>
</feature>
<keyword evidence="1" id="KW-1133">Transmembrane helix</keyword>
<reference evidence="2 3" key="1">
    <citation type="submission" date="2019-01" db="EMBL/GenBank/DDBJ databases">
        <title>Agromyces.</title>
        <authorList>
            <person name="Li J."/>
        </authorList>
    </citation>
    <scope>NUCLEOTIDE SEQUENCE [LARGE SCALE GENOMIC DNA]</scope>
    <source>
        <strain evidence="2 3">DSM 15934</strain>
    </source>
</reference>
<keyword evidence="1" id="KW-0812">Transmembrane</keyword>
<accession>A0A4Q2L367</accession>
<sequence length="233" mass="24188">MMKGFAHDGPLARALLNVAYVVAVSVSVVACAIPYVLFEQLVGWQPTHLAVVVGVVSMLPLGPALFAALSTSRALLQERGSPGTAFRRFWRAFASGTTSLGWYWGLVALLALLMAYNVILTENTAVVVAGAVLLAVIAIVLAVALSCAVATGVSGRPSALLVVAGRSVASRPHVALAWLMLIAVAYAATLIPLVGPSLAFFTPAFAAAGILIVNTTFGFDELVRRYAAAPVVE</sequence>
<dbReference type="AlphaFoldDB" id="A0A4Q2L367"/>
<name>A0A4Q2L367_9MICO</name>
<feature type="transmembrane region" description="Helical" evidence="1">
    <location>
        <begin position="100"/>
        <end position="119"/>
    </location>
</feature>
<protein>
    <recommendedName>
        <fullName evidence="4">DUF624 domain-containing protein</fullName>
    </recommendedName>
</protein>
<evidence type="ECO:0008006" key="4">
    <source>
        <dbReference type="Google" id="ProtNLM"/>
    </source>
</evidence>
<evidence type="ECO:0000313" key="3">
    <source>
        <dbReference type="Proteomes" id="UP000293865"/>
    </source>
</evidence>
<dbReference type="Proteomes" id="UP000293865">
    <property type="component" value="Unassembled WGS sequence"/>
</dbReference>
<dbReference type="EMBL" id="SDPN01000004">
    <property type="protein sequence ID" value="RXZ72585.1"/>
    <property type="molecule type" value="Genomic_DNA"/>
</dbReference>
<dbReference type="RefSeq" id="WP_129519549.1">
    <property type="nucleotide sequence ID" value="NZ_SDPN01000004.1"/>
</dbReference>
<dbReference type="PROSITE" id="PS51257">
    <property type="entry name" value="PROKAR_LIPOPROTEIN"/>
    <property type="match status" value="1"/>
</dbReference>
<feature type="transmembrane region" description="Helical" evidence="1">
    <location>
        <begin position="174"/>
        <end position="194"/>
    </location>
</feature>
<feature type="transmembrane region" description="Helical" evidence="1">
    <location>
        <begin position="125"/>
        <end position="153"/>
    </location>
</feature>
<feature type="transmembrane region" description="Helical" evidence="1">
    <location>
        <begin position="49"/>
        <end position="69"/>
    </location>
</feature>
<evidence type="ECO:0000313" key="2">
    <source>
        <dbReference type="EMBL" id="RXZ72585.1"/>
    </source>
</evidence>
<keyword evidence="3" id="KW-1185">Reference proteome</keyword>
<keyword evidence="1" id="KW-0472">Membrane</keyword>
<dbReference type="OrthoDB" id="5068446at2"/>
<gene>
    <name evidence="2" type="ORF">ESP51_03755</name>
</gene>
<comment type="caution">
    <text evidence="2">The sequence shown here is derived from an EMBL/GenBank/DDBJ whole genome shotgun (WGS) entry which is preliminary data.</text>
</comment>
<evidence type="ECO:0000256" key="1">
    <source>
        <dbReference type="SAM" id="Phobius"/>
    </source>
</evidence>
<organism evidence="2 3">
    <name type="scientific">Agromyces albus</name>
    <dbReference type="NCBI Taxonomy" id="205332"/>
    <lineage>
        <taxon>Bacteria</taxon>
        <taxon>Bacillati</taxon>
        <taxon>Actinomycetota</taxon>
        <taxon>Actinomycetes</taxon>
        <taxon>Micrococcales</taxon>
        <taxon>Microbacteriaceae</taxon>
        <taxon>Agromyces</taxon>
    </lineage>
</organism>
<proteinExistence type="predicted"/>